<organism evidence="7 8">
    <name type="scientific">Cobetia marina</name>
    <name type="common">Deleya marina</name>
    <dbReference type="NCBI Taxonomy" id="28258"/>
    <lineage>
        <taxon>Bacteria</taxon>
        <taxon>Pseudomonadati</taxon>
        <taxon>Pseudomonadota</taxon>
        <taxon>Gammaproteobacteria</taxon>
        <taxon>Oceanospirillales</taxon>
        <taxon>Halomonadaceae</taxon>
        <taxon>Cobetia</taxon>
    </lineage>
</organism>
<keyword evidence="3 6" id="KW-0812">Transmembrane</keyword>
<feature type="transmembrane region" description="Helical" evidence="6">
    <location>
        <begin position="399"/>
        <end position="422"/>
    </location>
</feature>
<dbReference type="PANTHER" id="PTHR30250:SF11">
    <property type="entry name" value="O-ANTIGEN TRANSPORTER-RELATED"/>
    <property type="match status" value="1"/>
</dbReference>
<feature type="transmembrane region" description="Helical" evidence="6">
    <location>
        <begin position="62"/>
        <end position="89"/>
    </location>
</feature>
<protein>
    <submittedName>
        <fullName evidence="7">Oligosaccharide flippase family protein</fullName>
    </submittedName>
</protein>
<feature type="transmembrane region" description="Helical" evidence="6">
    <location>
        <begin position="131"/>
        <end position="154"/>
    </location>
</feature>
<dbReference type="InterPro" id="IPR002797">
    <property type="entry name" value="Polysacc_synth"/>
</dbReference>
<evidence type="ECO:0000256" key="5">
    <source>
        <dbReference type="ARBA" id="ARBA00023136"/>
    </source>
</evidence>
<feature type="transmembrane region" description="Helical" evidence="6">
    <location>
        <begin position="262"/>
        <end position="289"/>
    </location>
</feature>
<keyword evidence="2" id="KW-1003">Cell membrane</keyword>
<feature type="transmembrane region" description="Helical" evidence="6">
    <location>
        <begin position="310"/>
        <end position="332"/>
    </location>
</feature>
<keyword evidence="8" id="KW-1185">Reference proteome</keyword>
<feature type="transmembrane region" description="Helical" evidence="6">
    <location>
        <begin position="222"/>
        <end position="242"/>
    </location>
</feature>
<dbReference type="Proteomes" id="UP001378242">
    <property type="component" value="Unassembled WGS sequence"/>
</dbReference>
<dbReference type="InterPro" id="IPR050833">
    <property type="entry name" value="Poly_Biosynth_Transport"/>
</dbReference>
<feature type="transmembrane region" description="Helical" evidence="6">
    <location>
        <begin position="375"/>
        <end position="393"/>
    </location>
</feature>
<dbReference type="Pfam" id="PF01943">
    <property type="entry name" value="Polysacc_synt"/>
    <property type="match status" value="1"/>
</dbReference>
<feature type="transmembrane region" description="Helical" evidence="6">
    <location>
        <begin position="166"/>
        <end position="183"/>
    </location>
</feature>
<feature type="transmembrane region" description="Helical" evidence="6">
    <location>
        <begin position="21"/>
        <end position="50"/>
    </location>
</feature>
<evidence type="ECO:0000313" key="8">
    <source>
        <dbReference type="Proteomes" id="UP001378242"/>
    </source>
</evidence>
<keyword evidence="5 6" id="KW-0472">Membrane</keyword>
<evidence type="ECO:0000256" key="2">
    <source>
        <dbReference type="ARBA" id="ARBA00022475"/>
    </source>
</evidence>
<feature type="transmembrane region" description="Helical" evidence="6">
    <location>
        <begin position="189"/>
        <end position="210"/>
    </location>
</feature>
<evidence type="ECO:0000256" key="3">
    <source>
        <dbReference type="ARBA" id="ARBA00022692"/>
    </source>
</evidence>
<reference evidence="7 8" key="1">
    <citation type="submission" date="2024-02" db="EMBL/GenBank/DDBJ databases">
        <title>Bacteria isolated from the canopy kelp, Nereocystis luetkeana.</title>
        <authorList>
            <person name="Pfister C.A."/>
            <person name="Younker I.T."/>
            <person name="Light S.H."/>
        </authorList>
    </citation>
    <scope>NUCLEOTIDE SEQUENCE [LARGE SCALE GENOMIC DNA]</scope>
    <source>
        <strain evidence="7 8">TI.5.07</strain>
    </source>
</reference>
<feature type="transmembrane region" description="Helical" evidence="6">
    <location>
        <begin position="101"/>
        <end position="119"/>
    </location>
</feature>
<evidence type="ECO:0000256" key="6">
    <source>
        <dbReference type="SAM" id="Phobius"/>
    </source>
</evidence>
<comment type="subcellular location">
    <subcellularLocation>
        <location evidence="1">Cell membrane</location>
        <topology evidence="1">Multi-pass membrane protein</topology>
    </subcellularLocation>
</comment>
<evidence type="ECO:0000256" key="1">
    <source>
        <dbReference type="ARBA" id="ARBA00004651"/>
    </source>
</evidence>
<sequence>MRNIIMALNRIKFLHNIDIDLTLILKGAGFSFVAKLLTSILGLITGVVIARGYGPEITGLTALTISAISMLSLLGMLGSNVVLLKIIPAEKAAAYSIFRKAIINTIVQSMIFSFVLYLLRNQLVGYYPKDIVYSLIAGLIFFSVYSMTSCFFRATGDINAYTANQLIPSIIRFFSIVIAAYHIDSHYFPAYLSVSIPVLGAVVSCLYISIKYKGFNLKSHFGNIYMLKIGVVMFLSEAMYVIVSNIDLLMIGGVLGKDDAGIYSISTSFVMILLFLTTALQSFAAPKFAELYAENNIDRLNKLVKKISKISFSVTLVPAFILIIFSESILSFLYGEEFIRGSNVMILLAIAILIKSSCGLTDMFLNMTGGHQAQLFIALFSCAINVIGNYILIPYCGIIGAAIATSFSIFLWSIISVIYIYIKHGFIMMYLPRLPFKS</sequence>
<accession>A0ABU9GEJ5</accession>
<comment type="caution">
    <text evidence="7">The sequence shown here is derived from an EMBL/GenBank/DDBJ whole genome shotgun (WGS) entry which is preliminary data.</text>
</comment>
<gene>
    <name evidence="7" type="ORF">V6243_03445</name>
</gene>
<dbReference type="PANTHER" id="PTHR30250">
    <property type="entry name" value="PST FAMILY PREDICTED COLANIC ACID TRANSPORTER"/>
    <property type="match status" value="1"/>
</dbReference>
<dbReference type="EMBL" id="JBAKAP010000003">
    <property type="protein sequence ID" value="MEL0615872.1"/>
    <property type="molecule type" value="Genomic_DNA"/>
</dbReference>
<proteinExistence type="predicted"/>
<evidence type="ECO:0000313" key="7">
    <source>
        <dbReference type="EMBL" id="MEL0615872.1"/>
    </source>
</evidence>
<name>A0ABU9GEJ5_COBMA</name>
<dbReference type="RefSeq" id="WP_341541857.1">
    <property type="nucleotide sequence ID" value="NZ_JBAKAP010000003.1"/>
</dbReference>
<evidence type="ECO:0000256" key="4">
    <source>
        <dbReference type="ARBA" id="ARBA00022989"/>
    </source>
</evidence>
<keyword evidence="4 6" id="KW-1133">Transmembrane helix</keyword>